<evidence type="ECO:0000313" key="8">
    <source>
        <dbReference type="Proteomes" id="UP000006753"/>
    </source>
</evidence>
<dbReference type="InterPro" id="IPR050660">
    <property type="entry name" value="NEK_Ser/Thr_kinase"/>
</dbReference>
<dbReference type="Proteomes" id="UP000006753">
    <property type="component" value="Unassembled WGS sequence"/>
</dbReference>
<dbReference type="PANTHER" id="PTHR43671">
    <property type="entry name" value="SERINE/THREONINE-PROTEIN KINASE NEK"/>
    <property type="match status" value="1"/>
</dbReference>
<dbReference type="eggNOG" id="KOG0589">
    <property type="taxonomic scope" value="Eukaryota"/>
</dbReference>
<protein>
    <submittedName>
        <fullName evidence="7">G2-specific serine/threonine protein kinase</fullName>
    </submittedName>
</protein>
<dbReference type="EMBL" id="JH921435">
    <property type="protein sequence ID" value="EKD17697.1"/>
    <property type="molecule type" value="Genomic_DNA"/>
</dbReference>
<keyword evidence="8" id="KW-1185">Reference proteome</keyword>
<keyword evidence="4" id="KW-0067">ATP-binding</keyword>
<evidence type="ECO:0000256" key="1">
    <source>
        <dbReference type="ARBA" id="ARBA00022679"/>
    </source>
</evidence>
<evidence type="ECO:0000256" key="4">
    <source>
        <dbReference type="ARBA" id="ARBA00022840"/>
    </source>
</evidence>
<keyword evidence="1" id="KW-0808">Transferase</keyword>
<keyword evidence="2" id="KW-0547">Nucleotide-binding</keyword>
<dbReference type="AlphaFoldDB" id="K1WYP2"/>
<name>K1WYP2_MARBU</name>
<dbReference type="Pfam" id="PF00069">
    <property type="entry name" value="Pkinase"/>
    <property type="match status" value="1"/>
</dbReference>
<evidence type="ECO:0000256" key="2">
    <source>
        <dbReference type="ARBA" id="ARBA00022741"/>
    </source>
</evidence>
<keyword evidence="7" id="KW-0723">Serine/threonine-protein kinase</keyword>
<dbReference type="InterPro" id="IPR008271">
    <property type="entry name" value="Ser/Thr_kinase_AS"/>
</dbReference>
<evidence type="ECO:0000256" key="3">
    <source>
        <dbReference type="ARBA" id="ARBA00022777"/>
    </source>
</evidence>
<dbReference type="GO" id="GO:0004674">
    <property type="term" value="F:protein serine/threonine kinase activity"/>
    <property type="evidence" value="ECO:0007669"/>
    <property type="project" value="UniProtKB-KW"/>
</dbReference>
<feature type="region of interest" description="Disordered" evidence="5">
    <location>
        <begin position="294"/>
        <end position="321"/>
    </location>
</feature>
<gene>
    <name evidence="7" type="ORF">MBM_04066</name>
</gene>
<evidence type="ECO:0000259" key="6">
    <source>
        <dbReference type="PROSITE" id="PS50011"/>
    </source>
</evidence>
<dbReference type="PROSITE" id="PS50011">
    <property type="entry name" value="PROTEIN_KINASE_DOM"/>
    <property type="match status" value="1"/>
</dbReference>
<dbReference type="GO" id="GO:0005524">
    <property type="term" value="F:ATP binding"/>
    <property type="evidence" value="ECO:0007669"/>
    <property type="project" value="UniProtKB-KW"/>
</dbReference>
<dbReference type="InterPro" id="IPR011009">
    <property type="entry name" value="Kinase-like_dom_sf"/>
</dbReference>
<dbReference type="InParanoid" id="K1WYP2"/>
<organism evidence="7 8">
    <name type="scientific">Marssonina brunnea f. sp. multigermtubi (strain MB_m1)</name>
    <name type="common">Marssonina leaf spot fungus</name>
    <dbReference type="NCBI Taxonomy" id="1072389"/>
    <lineage>
        <taxon>Eukaryota</taxon>
        <taxon>Fungi</taxon>
        <taxon>Dikarya</taxon>
        <taxon>Ascomycota</taxon>
        <taxon>Pezizomycotina</taxon>
        <taxon>Leotiomycetes</taxon>
        <taxon>Helotiales</taxon>
        <taxon>Drepanopezizaceae</taxon>
        <taxon>Drepanopeziza</taxon>
    </lineage>
</organism>
<dbReference type="KEGG" id="mbe:MBM_04066"/>
<dbReference type="InterPro" id="IPR000719">
    <property type="entry name" value="Prot_kinase_dom"/>
</dbReference>
<dbReference type="PROSITE" id="PS00108">
    <property type="entry name" value="PROTEIN_KINASE_ST"/>
    <property type="match status" value="1"/>
</dbReference>
<dbReference type="SMART" id="SM00220">
    <property type="entry name" value="S_TKc"/>
    <property type="match status" value="1"/>
</dbReference>
<keyword evidence="3 7" id="KW-0418">Kinase</keyword>
<accession>K1WYP2</accession>
<evidence type="ECO:0000256" key="5">
    <source>
        <dbReference type="SAM" id="MobiDB-lite"/>
    </source>
</evidence>
<dbReference type="HOGENOM" id="CLU_466972_0_0_1"/>
<dbReference type="PANTHER" id="PTHR43671:SF106">
    <property type="entry name" value="NIMA-LIKE KINASE"/>
    <property type="match status" value="1"/>
</dbReference>
<proteinExistence type="predicted"/>
<feature type="domain" description="Protein kinase" evidence="6">
    <location>
        <begin position="27"/>
        <end position="369"/>
    </location>
</feature>
<dbReference type="OMA" id="PMEPASH"/>
<feature type="compositionally biased region" description="Basic and acidic residues" evidence="5">
    <location>
        <begin position="296"/>
        <end position="305"/>
    </location>
</feature>
<reference evidence="7 8" key="1">
    <citation type="journal article" date="2012" name="BMC Genomics">
        <title>Sequencing the genome of Marssonina brunnea reveals fungus-poplar co-evolution.</title>
        <authorList>
            <person name="Zhu S."/>
            <person name="Cao Y.-Z."/>
            <person name="Jiang C."/>
            <person name="Tan B.-Y."/>
            <person name="Wang Z."/>
            <person name="Feng S."/>
            <person name="Zhang L."/>
            <person name="Su X.-H."/>
            <person name="Brejova B."/>
            <person name="Vinar T."/>
            <person name="Xu M."/>
            <person name="Wang M.-X."/>
            <person name="Zhang S.-G."/>
            <person name="Huang M.-R."/>
            <person name="Wu R."/>
            <person name="Zhou Y."/>
        </authorList>
    </citation>
    <scope>NUCLEOTIDE SEQUENCE [LARGE SCALE GENOMIC DNA]</scope>
    <source>
        <strain evidence="7 8">MB_m1</strain>
    </source>
</reference>
<sequence length="584" mass="63800">MLPFRPQHEAAFLASEPTWRHRIGKGWHGTKFLGRGSFGVTGLWEYKGNDPNPPALKHVVVKQSQLEVYMPGGGRRSALDEGNIGRTLSVINAKHLVRQYGGNRLGDSFGEMGSVIRIFMEYCPGGDLSQFVPMSLAAMKEKPEPLSEMDCWAIFKCLALGVLAMDKRTEEPLDALEWNDDEELMHCDLKCDNVFLGYRDKDHARIPILKIGDFGESIMVPSQELQDDADGGVFLDRGAPAFKPPEETINWPFGPWQETGIGVQNPRKGTCSNIWQVGAIMNCLILQVSHDFNPNRCDDPRDPRTSRSSLAERGTPLASNLNHSIQLDRGEEAERYSKTLRMLIQECLFREAPLRPSSIRLVDATSQGLNSTMRGILALTRRTGNSGLQALPANIQAVAVRMPGYLDPEPPTSFLVDHRAWDEALIPTSILGGGTIGGLVTGLARPMPALAGRAATLVASSAASTASSLLKGGFRFLSNKITGPESGPPADGRARSRSIGYIVKANRVSKRRNAAPPLVNLQADDPGFVVWYLATRATVSMSSQKCTVCAIAAENIAKVDEVFNSNNKEDGKMRNRGATTSRCM</sequence>
<dbReference type="Gene3D" id="1.10.510.10">
    <property type="entry name" value="Transferase(Phosphotransferase) domain 1"/>
    <property type="match status" value="1"/>
</dbReference>
<evidence type="ECO:0000313" key="7">
    <source>
        <dbReference type="EMBL" id="EKD17697.1"/>
    </source>
</evidence>
<dbReference type="SUPFAM" id="SSF56112">
    <property type="entry name" value="Protein kinase-like (PK-like)"/>
    <property type="match status" value="1"/>
</dbReference>
<dbReference type="OrthoDB" id="310217at2759"/>